<proteinExistence type="inferred from homology"/>
<evidence type="ECO:0000256" key="9">
    <source>
        <dbReference type="ARBA" id="ARBA00023136"/>
    </source>
</evidence>
<evidence type="ECO:0000313" key="12">
    <source>
        <dbReference type="EMBL" id="RRG21614.1"/>
    </source>
</evidence>
<comment type="subcellular location">
    <subcellularLocation>
        <location evidence="1 10">Cell membrane</location>
        <topology evidence="1 10">Multi-pass membrane protein</topology>
    </subcellularLocation>
</comment>
<dbReference type="PANTHER" id="PTHR34182">
    <property type="entry name" value="PROTEIN-EXPORT MEMBRANE PROTEIN SECG"/>
    <property type="match status" value="1"/>
</dbReference>
<keyword evidence="8 10" id="KW-0811">Translocation</keyword>
<dbReference type="GO" id="GO:0005886">
    <property type="term" value="C:plasma membrane"/>
    <property type="evidence" value="ECO:0007669"/>
    <property type="project" value="UniProtKB-SubCell"/>
</dbReference>
<dbReference type="OrthoDB" id="1122493at2"/>
<evidence type="ECO:0000256" key="5">
    <source>
        <dbReference type="ARBA" id="ARBA00022692"/>
    </source>
</evidence>
<keyword evidence="6 10" id="KW-0653">Protein transport</keyword>
<name>A0A425Y167_9BACT</name>
<keyword evidence="3 10" id="KW-0813">Transport</keyword>
<evidence type="ECO:0000256" key="1">
    <source>
        <dbReference type="ARBA" id="ARBA00004651"/>
    </source>
</evidence>
<organism evidence="12 13">
    <name type="scientific">Ancylomarina euxinus</name>
    <dbReference type="NCBI Taxonomy" id="2283627"/>
    <lineage>
        <taxon>Bacteria</taxon>
        <taxon>Pseudomonadati</taxon>
        <taxon>Bacteroidota</taxon>
        <taxon>Bacteroidia</taxon>
        <taxon>Marinilabiliales</taxon>
        <taxon>Marinifilaceae</taxon>
        <taxon>Ancylomarina</taxon>
    </lineage>
</organism>
<accession>A0A425Y167</accession>
<protein>
    <recommendedName>
        <fullName evidence="10">Protein-export membrane protein SecG</fullName>
    </recommendedName>
</protein>
<evidence type="ECO:0000256" key="3">
    <source>
        <dbReference type="ARBA" id="ARBA00022448"/>
    </source>
</evidence>
<dbReference type="Proteomes" id="UP000285794">
    <property type="component" value="Unassembled WGS sequence"/>
</dbReference>
<evidence type="ECO:0000256" key="7">
    <source>
        <dbReference type="ARBA" id="ARBA00022989"/>
    </source>
</evidence>
<dbReference type="RefSeq" id="WP_125030765.1">
    <property type="nucleotide sequence ID" value="NZ_JAPXVP010000001.1"/>
</dbReference>
<evidence type="ECO:0000256" key="8">
    <source>
        <dbReference type="ARBA" id="ARBA00023010"/>
    </source>
</evidence>
<dbReference type="NCBIfam" id="TIGR00810">
    <property type="entry name" value="secG"/>
    <property type="match status" value="1"/>
</dbReference>
<feature type="transmembrane region" description="Helical" evidence="10">
    <location>
        <begin position="55"/>
        <end position="72"/>
    </location>
</feature>
<comment type="caution">
    <text evidence="12">The sequence shown here is derived from an EMBL/GenBank/DDBJ whole genome shotgun (WGS) entry which is preliminary data.</text>
</comment>
<dbReference type="GO" id="GO:0009306">
    <property type="term" value="P:protein secretion"/>
    <property type="evidence" value="ECO:0007669"/>
    <property type="project" value="UniProtKB-UniRule"/>
</dbReference>
<dbReference type="GO" id="GO:0015450">
    <property type="term" value="F:protein-transporting ATPase activity"/>
    <property type="evidence" value="ECO:0007669"/>
    <property type="project" value="UniProtKB-UniRule"/>
</dbReference>
<evidence type="ECO:0000256" key="10">
    <source>
        <dbReference type="RuleBase" id="RU365087"/>
    </source>
</evidence>
<dbReference type="GO" id="GO:0065002">
    <property type="term" value="P:intracellular protein transmembrane transport"/>
    <property type="evidence" value="ECO:0007669"/>
    <property type="project" value="TreeGrafter"/>
</dbReference>
<dbReference type="GO" id="GO:0043952">
    <property type="term" value="P:protein transport by the Sec complex"/>
    <property type="evidence" value="ECO:0007669"/>
    <property type="project" value="TreeGrafter"/>
</dbReference>
<gene>
    <name evidence="12" type="ORF">DWB61_10060</name>
</gene>
<evidence type="ECO:0000256" key="11">
    <source>
        <dbReference type="SAM" id="MobiDB-lite"/>
    </source>
</evidence>
<keyword evidence="13" id="KW-1185">Reference proteome</keyword>
<dbReference type="PANTHER" id="PTHR34182:SF1">
    <property type="entry name" value="PROTEIN-EXPORT MEMBRANE PROTEIN SECG"/>
    <property type="match status" value="1"/>
</dbReference>
<evidence type="ECO:0000256" key="2">
    <source>
        <dbReference type="ARBA" id="ARBA00008445"/>
    </source>
</evidence>
<feature type="compositionally biased region" description="Basic and acidic residues" evidence="11">
    <location>
        <begin position="105"/>
        <end position="115"/>
    </location>
</feature>
<evidence type="ECO:0000313" key="13">
    <source>
        <dbReference type="Proteomes" id="UP000285794"/>
    </source>
</evidence>
<dbReference type="Pfam" id="PF03840">
    <property type="entry name" value="SecG"/>
    <property type="match status" value="1"/>
</dbReference>
<keyword evidence="5 10" id="KW-0812">Transmembrane</keyword>
<comment type="similarity">
    <text evidence="2 10">Belongs to the SecG family.</text>
</comment>
<evidence type="ECO:0000256" key="4">
    <source>
        <dbReference type="ARBA" id="ARBA00022475"/>
    </source>
</evidence>
<feature type="region of interest" description="Disordered" evidence="11">
    <location>
        <begin position="78"/>
        <end position="115"/>
    </location>
</feature>
<feature type="compositionally biased region" description="Polar residues" evidence="11">
    <location>
        <begin position="78"/>
        <end position="92"/>
    </location>
</feature>
<dbReference type="InterPro" id="IPR004692">
    <property type="entry name" value="SecG"/>
</dbReference>
<evidence type="ECO:0000256" key="6">
    <source>
        <dbReference type="ARBA" id="ARBA00022927"/>
    </source>
</evidence>
<comment type="function">
    <text evidence="10">Involved in protein export. Participates in an early event of protein translocation.</text>
</comment>
<dbReference type="EMBL" id="QQWG01000008">
    <property type="protein sequence ID" value="RRG21614.1"/>
    <property type="molecule type" value="Genomic_DNA"/>
</dbReference>
<dbReference type="AlphaFoldDB" id="A0A425Y167"/>
<keyword evidence="9 10" id="KW-0472">Membrane</keyword>
<reference evidence="12 13" key="1">
    <citation type="submission" date="2018-07" db="EMBL/GenBank/DDBJ databases">
        <title>Draft genome sequence of Ancylomarina sp. M1P.</title>
        <authorList>
            <person name="Yadav S."/>
            <person name="Villanueva L."/>
            <person name="Damste J.S.S."/>
        </authorList>
    </citation>
    <scope>NUCLEOTIDE SEQUENCE [LARGE SCALE GENOMIC DNA]</scope>
    <source>
        <strain evidence="12 13">M1P</strain>
    </source>
</reference>
<comment type="caution">
    <text evidence="10">Lacks conserved residue(s) required for the propagation of feature annotation.</text>
</comment>
<keyword evidence="4 10" id="KW-1003">Cell membrane</keyword>
<keyword evidence="7 10" id="KW-1133">Transmembrane helix</keyword>
<sequence>MFTFISVLILIVCVLMVLIVLVQNSKGGGLASNFSSSNQIMGVKKTTDFLEKATWVLALSLFILCMGAAATIDRSNNGAPKSAIEQQLQETETAPEVPVFPTEAPAKEEETEKAE</sequence>